<dbReference type="Pfam" id="PF13646">
    <property type="entry name" value="HEAT_2"/>
    <property type="match status" value="1"/>
</dbReference>
<dbReference type="InterPro" id="IPR011989">
    <property type="entry name" value="ARM-like"/>
</dbReference>
<dbReference type="PANTHER" id="PTHR12558">
    <property type="entry name" value="CELL DIVISION CYCLE 16,23,27"/>
    <property type="match status" value="1"/>
</dbReference>
<name>A0A081BTP1_VECG1</name>
<evidence type="ECO:0000313" key="2">
    <source>
        <dbReference type="Proteomes" id="UP000030661"/>
    </source>
</evidence>
<sequence length="791" mass="91786">MMAEANIERIKSAIETQQQDDEALSLYWEFIQTETQSTTPYAPEQVRDALIEAYRLLYTAWQARKHIQAFDELIEAACHRRFSDVGVLSLLAKGEFAAARYQNALKMYDRLLTLKALDAETYQQLKFACFHHRPFDDLSNLLLQRCLKEYPQDRTVVQFMFSQYLLTEKYKYSPFAPTVYAQILEQEPQNLTVRSALCECYYRQGKYEQAIAVGEAGFEYEKHHSDILATLAKVHYTSGEYGRVVTYCRDVLTKHPGRTDVLVLLATVYARNALTTNEATKYYCQALQCVPQDLFIRQALFRSYLRKLQVDEAIAESEQIVTGLYDQYGSSHREYRATLHDMISEYERAIRRAPDDIALYLITAKLYEAIGHFHKALIYYRTLLELPLERTMLYKLIELLEKLATFQVQNPHLYLYLGLLYHKIERAEEAKLAFRAAMYADLDEHEVEDILVRHDRSIWQYPAVLVILAHHRIVTKDILDGLLQTFRLPDREDWEGVLWVLQELYEIDDLLFELRQIFTWETFPEIYPQILPILGNNGSRLAIQLLRELLGHANEHIRMATLHLLFQMTQPLAQQCLTEVANENPYPDIRLELAGYYAQQETEQATYHLMNMLHDEDANIRLYVAQSLQGRDVQVKLLHDVLFTERHPLVKTEIIRLFEQTQEPEERLYLAHLLNDLTAKRYQEGSSGAGKMYTRLKQLIGQTEKPEETTLLLTLIQAIGQLHLEQGMYSLNTIAVSDRSPAIRLAAIQALGQIGSQLAMPLLQNFLHDASESQELRLAAEQALDRIVTPD</sequence>
<dbReference type="SUPFAM" id="SSF48452">
    <property type="entry name" value="TPR-like"/>
    <property type="match status" value="2"/>
</dbReference>
<evidence type="ECO:0008006" key="3">
    <source>
        <dbReference type="Google" id="ProtNLM"/>
    </source>
</evidence>
<keyword evidence="2" id="KW-1185">Reference proteome</keyword>
<dbReference type="AlphaFoldDB" id="A0A081BTP1"/>
<dbReference type="EMBL" id="DF820464">
    <property type="protein sequence ID" value="GAK55696.1"/>
    <property type="molecule type" value="Genomic_DNA"/>
</dbReference>
<dbReference type="SMART" id="SM00028">
    <property type="entry name" value="TPR"/>
    <property type="match status" value="6"/>
</dbReference>
<dbReference type="InterPro" id="IPR019734">
    <property type="entry name" value="TPR_rpt"/>
</dbReference>
<dbReference type="Gene3D" id="1.25.40.10">
    <property type="entry name" value="Tetratricopeptide repeat domain"/>
    <property type="match status" value="2"/>
</dbReference>
<dbReference type="InterPro" id="IPR016024">
    <property type="entry name" value="ARM-type_fold"/>
</dbReference>
<accession>A0A081BTP1</accession>
<dbReference type="STRING" id="1499967.U27_02653"/>
<dbReference type="SUPFAM" id="SSF48371">
    <property type="entry name" value="ARM repeat"/>
    <property type="match status" value="1"/>
</dbReference>
<dbReference type="HOGENOM" id="CLU_359298_0_0_0"/>
<evidence type="ECO:0000313" key="1">
    <source>
        <dbReference type="EMBL" id="GAK55696.1"/>
    </source>
</evidence>
<dbReference type="InterPro" id="IPR011990">
    <property type="entry name" value="TPR-like_helical_dom_sf"/>
</dbReference>
<protein>
    <recommendedName>
        <fullName evidence="3">Tetratricopeptide repeat protein</fullName>
    </recommendedName>
</protein>
<dbReference type="PANTHER" id="PTHR12558:SF13">
    <property type="entry name" value="CELL DIVISION CYCLE PROTEIN 27 HOMOLOG"/>
    <property type="match status" value="1"/>
</dbReference>
<dbReference type="Pfam" id="PF14559">
    <property type="entry name" value="TPR_19"/>
    <property type="match status" value="1"/>
</dbReference>
<proteinExistence type="predicted"/>
<gene>
    <name evidence="1" type="ORF">U27_02653</name>
</gene>
<dbReference type="Gene3D" id="1.25.10.10">
    <property type="entry name" value="Leucine-rich Repeat Variant"/>
    <property type="match status" value="2"/>
</dbReference>
<organism evidence="1">
    <name type="scientific">Vecturithrix granuli</name>
    <dbReference type="NCBI Taxonomy" id="1499967"/>
    <lineage>
        <taxon>Bacteria</taxon>
        <taxon>Candidatus Moduliflexota</taxon>
        <taxon>Candidatus Vecturitrichia</taxon>
        <taxon>Candidatus Vecturitrichales</taxon>
        <taxon>Candidatus Vecturitrichaceae</taxon>
        <taxon>Candidatus Vecturithrix</taxon>
    </lineage>
</organism>
<dbReference type="Proteomes" id="UP000030661">
    <property type="component" value="Unassembled WGS sequence"/>
</dbReference>
<reference evidence="1" key="1">
    <citation type="journal article" date="2015" name="PeerJ">
        <title>First genomic representation of candidate bacterial phylum KSB3 points to enhanced environmental sensing as a trigger of wastewater bulking.</title>
        <authorList>
            <person name="Sekiguchi Y."/>
            <person name="Ohashi A."/>
            <person name="Parks D.H."/>
            <person name="Yamauchi T."/>
            <person name="Tyson G.W."/>
            <person name="Hugenholtz P."/>
        </authorList>
    </citation>
    <scope>NUCLEOTIDE SEQUENCE [LARGE SCALE GENOMIC DNA]</scope>
</reference>